<evidence type="ECO:0000313" key="3">
    <source>
        <dbReference type="Proteomes" id="UP000054821"/>
    </source>
</evidence>
<reference evidence="2 3" key="1">
    <citation type="journal article" date="2016" name="Genome Announc.">
        <title>Draft Whole-Genome Sequence of Trichoderma gamsii T6085, a Promising Biocontrol Agent of Fusarium Head Blight on Wheat.</title>
        <authorList>
            <person name="Baroncelli R."/>
            <person name="Zapparata A."/>
            <person name="Piaggeschi G."/>
            <person name="Sarrocco S."/>
            <person name="Vannacci G."/>
        </authorList>
    </citation>
    <scope>NUCLEOTIDE SEQUENCE [LARGE SCALE GENOMIC DNA]</scope>
    <source>
        <strain evidence="2 3">T6085</strain>
    </source>
</reference>
<dbReference type="RefSeq" id="XP_018656134.1">
    <property type="nucleotide sequence ID" value="XM_018810656.1"/>
</dbReference>
<sequence length="544" mass="61699">MDPQLPKIDLMMDPSWYWLNDKFSLDPQALFTTLHDRFNTKKFPLQDPVAFHRDVYECADKAESLDQFYSKLGERKAQRIEEMAKAWNEIGTWLAAFPKSLFCQLCYDEENMEVKLKPGSLNDGPVERWQAFTQFTRTMSFDSMVRFFDGFARDERKKQEGKRRGRKERLESFKRERAAERLAAAFRANKVAAPDFTTDSSPRTASSRPKSSRDASNLRTPTSPAATISDKPRPTSSSRRRGPDQPEALAEARTTEGSTRRKRSSDEDTNGSKRKKRRVMSEGAGDRDAEKPTAGQYKRRAAEATPTSKQAEQRKMIDDFQDDTRKKRSRIINDPISSFRQPPERAAELYQIARDMTPSEASRASSLCSTAVLPGYDLDMTDEERIQGVPRKLEPNSSVSTDDNLSFTTAQSSPKEDTEAIATIPAPKGYANTELLQRNQASSQRDRDGLAAKTSTISADTRGFNGKPRSPRRQRVDKRRSRGEQKSPTPKKQLRQRKLQEQNASPSVQQILRSGRASRRDPAQELWFLGDDGTTCAVASKKRN</sequence>
<feature type="compositionally biased region" description="Polar residues" evidence="1">
    <location>
        <begin position="501"/>
        <end position="512"/>
    </location>
</feature>
<feature type="compositionally biased region" description="Polar residues" evidence="1">
    <location>
        <begin position="434"/>
        <end position="443"/>
    </location>
</feature>
<proteinExistence type="predicted"/>
<dbReference type="GeneID" id="29990739"/>
<keyword evidence="3" id="KW-1185">Reference proteome</keyword>
<accession>A0A2P4Z751</accession>
<gene>
    <name evidence="2" type="ORF">TGAM01_v211030</name>
</gene>
<name>A0A2P4Z751_9HYPO</name>
<protein>
    <submittedName>
        <fullName evidence="2">Uncharacterized protein</fullName>
    </submittedName>
</protein>
<dbReference type="EMBL" id="JPDN02000084">
    <property type="protein sequence ID" value="PON20107.1"/>
    <property type="molecule type" value="Genomic_DNA"/>
</dbReference>
<feature type="region of interest" description="Disordered" evidence="1">
    <location>
        <begin position="382"/>
        <end position="526"/>
    </location>
</feature>
<feature type="compositionally biased region" description="Basic residues" evidence="1">
    <location>
        <begin position="469"/>
        <end position="481"/>
    </location>
</feature>
<comment type="caution">
    <text evidence="2">The sequence shown here is derived from an EMBL/GenBank/DDBJ whole genome shotgun (WGS) entry which is preliminary data.</text>
</comment>
<evidence type="ECO:0000256" key="1">
    <source>
        <dbReference type="SAM" id="MobiDB-lite"/>
    </source>
</evidence>
<feature type="region of interest" description="Disordered" evidence="1">
    <location>
        <begin position="193"/>
        <end position="343"/>
    </location>
</feature>
<feature type="compositionally biased region" description="Polar residues" evidence="1">
    <location>
        <begin position="197"/>
        <end position="226"/>
    </location>
</feature>
<evidence type="ECO:0000313" key="2">
    <source>
        <dbReference type="EMBL" id="PON20107.1"/>
    </source>
</evidence>
<dbReference type="AlphaFoldDB" id="A0A2P4Z751"/>
<feature type="compositionally biased region" description="Basic and acidic residues" evidence="1">
    <location>
        <begin position="311"/>
        <end position="325"/>
    </location>
</feature>
<feature type="compositionally biased region" description="Basic and acidic residues" evidence="1">
    <location>
        <begin position="383"/>
        <end position="394"/>
    </location>
</feature>
<feature type="compositionally biased region" description="Polar residues" evidence="1">
    <location>
        <begin position="395"/>
        <end position="413"/>
    </location>
</feature>
<organism evidence="2 3">
    <name type="scientific">Trichoderma gamsii</name>
    <dbReference type="NCBI Taxonomy" id="398673"/>
    <lineage>
        <taxon>Eukaryota</taxon>
        <taxon>Fungi</taxon>
        <taxon>Dikarya</taxon>
        <taxon>Ascomycota</taxon>
        <taxon>Pezizomycotina</taxon>
        <taxon>Sordariomycetes</taxon>
        <taxon>Hypocreomycetidae</taxon>
        <taxon>Hypocreales</taxon>
        <taxon>Hypocreaceae</taxon>
        <taxon>Trichoderma</taxon>
    </lineage>
</organism>
<dbReference type="Proteomes" id="UP000054821">
    <property type="component" value="Unassembled WGS sequence"/>
</dbReference>